<gene>
    <name evidence="2" type="ORF">AW09_002009</name>
</gene>
<dbReference type="GO" id="GO:0016998">
    <property type="term" value="P:cell wall macromolecule catabolic process"/>
    <property type="evidence" value="ECO:0007669"/>
    <property type="project" value="InterPro"/>
</dbReference>
<dbReference type="SUPFAM" id="SSF53955">
    <property type="entry name" value="Lysozyme-like"/>
    <property type="match status" value="1"/>
</dbReference>
<feature type="domain" description="Glycoside hydrolase family 19 catalytic" evidence="1">
    <location>
        <begin position="152"/>
        <end position="200"/>
    </location>
</feature>
<dbReference type="Pfam" id="PF00182">
    <property type="entry name" value="Glyco_hydro_19"/>
    <property type="match status" value="1"/>
</dbReference>
<dbReference type="GO" id="GO:0006032">
    <property type="term" value="P:chitin catabolic process"/>
    <property type="evidence" value="ECO:0007669"/>
    <property type="project" value="InterPro"/>
</dbReference>
<dbReference type="SUPFAM" id="SSF47090">
    <property type="entry name" value="PGBD-like"/>
    <property type="match status" value="1"/>
</dbReference>
<evidence type="ECO:0000313" key="2">
    <source>
        <dbReference type="EMBL" id="KFB72778.1"/>
    </source>
</evidence>
<reference evidence="2 3" key="1">
    <citation type="submission" date="2014-02" db="EMBL/GenBank/DDBJ databases">
        <title>Expanding our view of genomic diversity in Candidatus Accumulibacter clades.</title>
        <authorList>
            <person name="Skennerton C.T."/>
            <person name="Barr J.J."/>
            <person name="Slater F.R."/>
            <person name="Bond P.L."/>
            <person name="Tyson G.W."/>
        </authorList>
    </citation>
    <scope>NUCLEOTIDE SEQUENCE [LARGE SCALE GENOMIC DNA]</scope>
    <source>
        <strain evidence="3">BA-91</strain>
    </source>
</reference>
<dbReference type="InterPro" id="IPR036366">
    <property type="entry name" value="PGBDSf"/>
</dbReference>
<dbReference type="Gene3D" id="1.10.101.10">
    <property type="entry name" value="PGBD-like superfamily/PGBD"/>
    <property type="match status" value="1"/>
</dbReference>
<sequence length="255" mass="28347">MKLTKLTTLPAGSSIPIHDLDEDRLGELQTALTKLGYPLGDIDGLYGPKTRNAWAECVEDFKLGDPLTIDAGDVAKLQGILDQVTPIDAQHDFSTKEGTIAAIKSECANQGLGIKTQIAYVLATVDHETAHRFQPVSEAFWLKDPDTYLRTHLPSSRYYPYYGRGYVQLTWKNNYEKYAQLLGLDLVNHPQLASKPEVALFVLVHGFKTGTFSGRKLSDYVDIHKTDFVNARRCINGLDKAQAIAEMARSYLATL</sequence>
<name>A0A080LVW2_9PROT</name>
<dbReference type="EMBL" id="JDVG02000336">
    <property type="protein sequence ID" value="KFB72778.1"/>
    <property type="molecule type" value="Genomic_DNA"/>
</dbReference>
<organism evidence="2 3">
    <name type="scientific">Candidatus Accumulibacter phosphatis</name>
    <dbReference type="NCBI Taxonomy" id="327160"/>
    <lineage>
        <taxon>Bacteria</taxon>
        <taxon>Pseudomonadati</taxon>
        <taxon>Pseudomonadota</taxon>
        <taxon>Betaproteobacteria</taxon>
        <taxon>Candidatus Accumulibacter</taxon>
    </lineage>
</organism>
<dbReference type="InterPro" id="IPR000726">
    <property type="entry name" value="Glyco_hydro_19_cat"/>
</dbReference>
<dbReference type="Gene3D" id="1.10.530.10">
    <property type="match status" value="1"/>
</dbReference>
<dbReference type="InterPro" id="IPR036365">
    <property type="entry name" value="PGBD-like_sf"/>
</dbReference>
<proteinExistence type="predicted"/>
<dbReference type="AlphaFoldDB" id="A0A080LVW2"/>
<accession>A0A080LVW2</accession>
<protein>
    <submittedName>
        <fullName evidence="2">Putative chitinase</fullName>
    </submittedName>
</protein>
<evidence type="ECO:0000313" key="3">
    <source>
        <dbReference type="Proteomes" id="UP000020077"/>
    </source>
</evidence>
<evidence type="ECO:0000259" key="1">
    <source>
        <dbReference type="Pfam" id="PF00182"/>
    </source>
</evidence>
<dbReference type="InterPro" id="IPR023346">
    <property type="entry name" value="Lysozyme-like_dom_sf"/>
</dbReference>
<comment type="caution">
    <text evidence="2">The sequence shown here is derived from an EMBL/GenBank/DDBJ whole genome shotgun (WGS) entry which is preliminary data.</text>
</comment>
<dbReference type="GO" id="GO:0004568">
    <property type="term" value="F:chitinase activity"/>
    <property type="evidence" value="ECO:0007669"/>
    <property type="project" value="InterPro"/>
</dbReference>
<dbReference type="Proteomes" id="UP000020077">
    <property type="component" value="Unassembled WGS sequence"/>
</dbReference>